<accession>V7HXM3</accession>
<dbReference type="GO" id="GO:0016757">
    <property type="term" value="F:glycosyltransferase activity"/>
    <property type="evidence" value="ECO:0007669"/>
    <property type="project" value="UniProtKB-KW"/>
</dbReference>
<keyword evidence="4 6" id="KW-0808">Transferase</keyword>
<dbReference type="EMBL" id="AWWH01000028">
    <property type="protein sequence ID" value="ETA74989.1"/>
    <property type="molecule type" value="Genomic_DNA"/>
</dbReference>
<keyword evidence="3" id="KW-0328">Glycosyltransferase</keyword>
<dbReference type="PANTHER" id="PTHR43179">
    <property type="entry name" value="RHAMNOSYLTRANSFERASE WBBL"/>
    <property type="match status" value="1"/>
</dbReference>
<comment type="similarity">
    <text evidence="2">Belongs to the glycosyltransferase 2 family.</text>
</comment>
<evidence type="ECO:0000256" key="4">
    <source>
        <dbReference type="ARBA" id="ARBA00022679"/>
    </source>
</evidence>
<dbReference type="InterPro" id="IPR001173">
    <property type="entry name" value="Glyco_trans_2-like"/>
</dbReference>
<evidence type="ECO:0000256" key="2">
    <source>
        <dbReference type="ARBA" id="ARBA00006739"/>
    </source>
</evidence>
<sequence length="315" mass="35514">MTAIAAGVVVYNPGESPRFQTAFASVMANFERIYVFDNSSQPVKLPAGDGKIVYLTAGENVGIARALNQIMLAAKQDGYDWVVTLDQDSVVPAKIAMALAQNLTDTKLAIVCPQVVDYRRQYQTVVTSPASEFVERAITSGSCTSVAAWEKVGGFDEWMFIDLVDNEFCKRLILAGYRILQLNKVILDQEYGEIQAKSVTVQHFWQGIARLLGNQNFAKLGYRKAVNPVRVYYCNRNVIYVNRKFKGQGMIGYDSFGAKSYAGFWLTFNLASFLRAQDKLSVIKAIIKGRRDGRKQAVLPWHTERKRRREKNFNY</sequence>
<dbReference type="AlphaFoldDB" id="V7HXM3"/>
<dbReference type="RefSeq" id="WP_023858810.1">
    <property type="nucleotide sequence ID" value="NZ_AWWH01000028.1"/>
</dbReference>
<dbReference type="InterPro" id="IPR029044">
    <property type="entry name" value="Nucleotide-diphossugar_trans"/>
</dbReference>
<comment type="caution">
    <text evidence="6">The sequence shown here is derived from an EMBL/GenBank/DDBJ whole genome shotgun (WGS) entry which is preliminary data.</text>
</comment>
<name>V7HXM3_9LACO</name>
<evidence type="ECO:0000259" key="5">
    <source>
        <dbReference type="Pfam" id="PF00535"/>
    </source>
</evidence>
<gene>
    <name evidence="6" type="ORF">LEQ_1680</name>
</gene>
<protein>
    <submittedName>
        <fullName evidence="6">Glycosyltransferase</fullName>
    </submittedName>
</protein>
<evidence type="ECO:0000313" key="6">
    <source>
        <dbReference type="EMBL" id="ETA74989.1"/>
    </source>
</evidence>
<dbReference type="SUPFAM" id="SSF53448">
    <property type="entry name" value="Nucleotide-diphospho-sugar transferases"/>
    <property type="match status" value="1"/>
</dbReference>
<organism evidence="6 7">
    <name type="scientific">Ligilactobacillus equi DPC 6820</name>
    <dbReference type="NCBI Taxonomy" id="1392007"/>
    <lineage>
        <taxon>Bacteria</taxon>
        <taxon>Bacillati</taxon>
        <taxon>Bacillota</taxon>
        <taxon>Bacilli</taxon>
        <taxon>Lactobacillales</taxon>
        <taxon>Lactobacillaceae</taxon>
        <taxon>Ligilactobacillus</taxon>
    </lineage>
</organism>
<dbReference type="PANTHER" id="PTHR43179:SF12">
    <property type="entry name" value="GALACTOFURANOSYLTRANSFERASE GLFT2"/>
    <property type="match status" value="1"/>
</dbReference>
<evidence type="ECO:0000256" key="1">
    <source>
        <dbReference type="ARBA" id="ARBA00004776"/>
    </source>
</evidence>
<keyword evidence="7" id="KW-1185">Reference proteome</keyword>
<proteinExistence type="inferred from homology"/>
<dbReference type="Gene3D" id="3.90.550.10">
    <property type="entry name" value="Spore Coat Polysaccharide Biosynthesis Protein SpsA, Chain A"/>
    <property type="match status" value="1"/>
</dbReference>
<feature type="domain" description="Glycosyltransferase 2-like" evidence="5">
    <location>
        <begin position="8"/>
        <end position="120"/>
    </location>
</feature>
<dbReference type="Pfam" id="PF00535">
    <property type="entry name" value="Glycos_transf_2"/>
    <property type="match status" value="1"/>
</dbReference>
<reference evidence="6 7" key="1">
    <citation type="journal article" date="2014" name="Genome Announc.">
        <title>The Genome of the Predominant Equine Lactobacillus Species, Lactobacillus equi, Is Reflective of Its Lifestyle Adaptations to an Herbivorous Host.</title>
        <authorList>
            <person name="O'Donnell M.M."/>
            <person name="Harris H.M."/>
            <person name="O'Toole P.W."/>
            <person name="Ross R.P."/>
        </authorList>
    </citation>
    <scope>NUCLEOTIDE SEQUENCE [LARGE SCALE GENOMIC DNA]</scope>
    <source>
        <strain evidence="6 7">DPC 6820</strain>
    </source>
</reference>
<dbReference type="PATRIC" id="fig|1392007.3.peg.187"/>
<evidence type="ECO:0000256" key="3">
    <source>
        <dbReference type="ARBA" id="ARBA00022676"/>
    </source>
</evidence>
<dbReference type="Proteomes" id="UP000018559">
    <property type="component" value="Unassembled WGS sequence"/>
</dbReference>
<comment type="pathway">
    <text evidence="1">Cell wall biogenesis; cell wall polysaccharide biosynthesis.</text>
</comment>
<evidence type="ECO:0000313" key="7">
    <source>
        <dbReference type="Proteomes" id="UP000018559"/>
    </source>
</evidence>